<evidence type="ECO:0000313" key="1">
    <source>
        <dbReference type="EMBL" id="BDU72037.1"/>
    </source>
</evidence>
<sequence>MRSCLPFALATVMAFGQDAPPPLGTGAARPVDLDLRAAPVATLVTGDTRDVAGTEAARRAWQTYLEPLAGAGSLRILLPPGAERVRMLLAASQAAKARFPGLRLFVAYQEGAAPILDEDAWGAVDGGALVPADLGGDPGRWPTILAAAQAQFPGRPWTLWAPVDPGPLAGQLLGDGGRLEVPAGTPSAQLAQSLPRGRADMEGGFGDITLRPRGAGPVLRWVYRKEAWRPAPVPADRNEVQVVDREAYDVGALLSRVRATAARNLAAVRSAWSAVTVDLHFQGEGGSADLGYLFEGFEKAGEPEELLRKELRFNGVKANVGGGAQFPVIEARTSLAAPVALALTERYRYADGGPAGPGRRILRFAPVDRDPLLYTGELTVEEASGRILEERSRRSGLPGIVRSEDRVITYGEMAPGIWRIARIHTAERWVATGGVSQVLRDIAYSACRFNDPAFDGARAAARDGKGSLLQNTREGYRYLVKQADGSRALETRASSRAKAVGGVVLVVPGMEPPVMPLAGLLMFDFNALDRGIQYSLLTAGVWNSLNLTVSKALLGLDLTSQAVLTLFGGTERPVKDGRQEDKEGVDRRSQLVELGLGRDLGAGFRLEALGNFTHDLFSTPKDKYRTPGFLNPPSGWTLLGSAQLTWQHKGFQIRSKYGEGRRPQGDFGAPGAVQPLPGEGRFTRWEGAAGYDVEPAKGVWLNSEVGFGGGRFFDRFSPLSFDGRVSGIKPYAVVADRMVYGGVSLAFPTGPNLRLTLGLNHGRAHSLTDQKTYGFTGLKIAGDLPGFWWFTTIRVDLGAGLHSDVKGVRTVNGMISFLHLY</sequence>
<dbReference type="EMBL" id="AP027080">
    <property type="protein sequence ID" value="BDU72037.1"/>
    <property type="molecule type" value="Genomic_DNA"/>
</dbReference>
<dbReference type="KEGG" id="msil:METEAL_12110"/>
<evidence type="ECO:0000313" key="2">
    <source>
        <dbReference type="Proteomes" id="UP001238179"/>
    </source>
</evidence>
<dbReference type="RefSeq" id="WP_316414941.1">
    <property type="nucleotide sequence ID" value="NZ_AP027080.1"/>
</dbReference>
<keyword evidence="2" id="KW-1185">Reference proteome</keyword>
<dbReference type="AlphaFoldDB" id="A0AA48K976"/>
<accession>A0AA48K976</accession>
<dbReference type="Proteomes" id="UP001238179">
    <property type="component" value="Chromosome"/>
</dbReference>
<organism evidence="1 2">
    <name type="scientific">Mesoterricola silvestris</name>
    <dbReference type="NCBI Taxonomy" id="2927979"/>
    <lineage>
        <taxon>Bacteria</taxon>
        <taxon>Pseudomonadati</taxon>
        <taxon>Acidobacteriota</taxon>
        <taxon>Holophagae</taxon>
        <taxon>Holophagales</taxon>
        <taxon>Holophagaceae</taxon>
        <taxon>Mesoterricola</taxon>
    </lineage>
</organism>
<protein>
    <submittedName>
        <fullName evidence="1">Uncharacterized protein</fullName>
    </submittedName>
</protein>
<proteinExistence type="predicted"/>
<name>A0AA48K976_9BACT</name>
<reference evidence="2" key="1">
    <citation type="journal article" date="2023" name="Int. J. Syst. Evol. Microbiol.">
        <title>Mesoterricola silvestris gen. nov., sp. nov., Mesoterricola sediminis sp. nov., Geothrix oryzae sp. nov., Geothrix edaphica sp. nov., Geothrix rubra sp. nov., and Geothrix limicola sp. nov., six novel members of Acidobacteriota isolated from soils.</title>
        <authorList>
            <person name="Itoh H."/>
            <person name="Sugisawa Y."/>
            <person name="Mise K."/>
            <person name="Xu Z."/>
            <person name="Kuniyasu M."/>
            <person name="Ushijima N."/>
            <person name="Kawano K."/>
            <person name="Kobayashi E."/>
            <person name="Shiratori Y."/>
            <person name="Masuda Y."/>
            <person name="Senoo K."/>
        </authorList>
    </citation>
    <scope>NUCLEOTIDE SEQUENCE [LARGE SCALE GENOMIC DNA]</scope>
    <source>
        <strain evidence="2">W79</strain>
    </source>
</reference>
<gene>
    <name evidence="1" type="ORF">METEAL_12110</name>
</gene>